<evidence type="ECO:0000313" key="4">
    <source>
        <dbReference type="Proteomes" id="UP000536179"/>
    </source>
</evidence>
<dbReference type="InterPro" id="IPR019288">
    <property type="entry name" value="3'-5'_exonuclease_PolB-like"/>
</dbReference>
<accession>A0A7W5E1N4</accession>
<dbReference type="Pfam" id="PF10108">
    <property type="entry name" value="DNA_pol_B_exo2"/>
    <property type="match status" value="1"/>
</dbReference>
<keyword evidence="4" id="KW-1185">Reference proteome</keyword>
<dbReference type="RefSeq" id="WP_184306703.1">
    <property type="nucleotide sequence ID" value="NZ_JACHXU010000016.1"/>
</dbReference>
<feature type="domain" description="Predicted 3'-5' exonuclease PolB-like" evidence="2">
    <location>
        <begin position="50"/>
        <end position="261"/>
    </location>
</feature>
<dbReference type="InterPro" id="IPR012337">
    <property type="entry name" value="RNaseH-like_sf"/>
</dbReference>
<dbReference type="Gene3D" id="3.30.420.10">
    <property type="entry name" value="Ribonuclease H-like superfamily/Ribonuclease H"/>
    <property type="match status" value="1"/>
</dbReference>
<evidence type="ECO:0000259" key="2">
    <source>
        <dbReference type="Pfam" id="PF10108"/>
    </source>
</evidence>
<dbReference type="InterPro" id="IPR036397">
    <property type="entry name" value="RNaseH_sf"/>
</dbReference>
<evidence type="ECO:0000256" key="1">
    <source>
        <dbReference type="SAM" id="MobiDB-lite"/>
    </source>
</evidence>
<dbReference type="GO" id="GO:0003676">
    <property type="term" value="F:nucleic acid binding"/>
    <property type="evidence" value="ECO:0007669"/>
    <property type="project" value="InterPro"/>
</dbReference>
<reference evidence="3 4" key="1">
    <citation type="submission" date="2020-08" db="EMBL/GenBank/DDBJ databases">
        <title>Genomic Encyclopedia of Type Strains, Phase III (KMG-III): the genomes of soil and plant-associated and newly described type strains.</title>
        <authorList>
            <person name="Whitman W."/>
        </authorList>
    </citation>
    <scope>NUCLEOTIDE SEQUENCE [LARGE SCALE GENOMIC DNA]</scope>
    <source>
        <strain evidence="3 4">CECT 8075</strain>
    </source>
</reference>
<feature type="region of interest" description="Disordered" evidence="1">
    <location>
        <begin position="264"/>
        <end position="320"/>
    </location>
</feature>
<organism evidence="3 4">
    <name type="scientific">Aporhodopirellula rubra</name>
    <dbReference type="NCBI Taxonomy" id="980271"/>
    <lineage>
        <taxon>Bacteria</taxon>
        <taxon>Pseudomonadati</taxon>
        <taxon>Planctomycetota</taxon>
        <taxon>Planctomycetia</taxon>
        <taxon>Pirellulales</taxon>
        <taxon>Pirellulaceae</taxon>
        <taxon>Aporhodopirellula</taxon>
    </lineage>
</organism>
<gene>
    <name evidence="3" type="ORF">FHS27_004362</name>
</gene>
<dbReference type="Proteomes" id="UP000536179">
    <property type="component" value="Unassembled WGS sequence"/>
</dbReference>
<proteinExistence type="predicted"/>
<dbReference type="CDD" id="cd05782">
    <property type="entry name" value="DNA_polB_like1_exo"/>
    <property type="match status" value="1"/>
</dbReference>
<protein>
    <recommendedName>
        <fullName evidence="2">Predicted 3'-5' exonuclease PolB-like domain-containing protein</fullName>
    </recommendedName>
</protein>
<comment type="caution">
    <text evidence="3">The sequence shown here is derived from an EMBL/GenBank/DDBJ whole genome shotgun (WGS) entry which is preliminary data.</text>
</comment>
<dbReference type="EMBL" id="JACHXU010000016">
    <property type="protein sequence ID" value="MBB3208533.1"/>
    <property type="molecule type" value="Genomic_DNA"/>
</dbReference>
<dbReference type="SUPFAM" id="SSF53098">
    <property type="entry name" value="Ribonuclease H-like"/>
    <property type="match status" value="1"/>
</dbReference>
<feature type="compositionally biased region" description="Polar residues" evidence="1">
    <location>
        <begin position="301"/>
        <end position="310"/>
    </location>
</feature>
<name>A0A7W5E1N4_9BACT</name>
<sequence length="320" mass="35732">MSDAVAHLIFDVESIADGELISAVRYPDETLTPEEAIAKYQAERLEQTGSTFIPHTFMVPISVVIAKVTSDFRLLDIKSLDEPHFRPHVMTKHFWQGWEAYQMPQWVTFNGRSFDIPLMELAAFRFGLSIPKWFDDSGYKSRRNRFSTGSHLDLQELLTNFSAARFNGGLNLAAQSLGKPGKMGLSGDQVQAYYDRGDLKAISDYCRCDVLDTYFVFLRSMVLTGRASLADETKLVAHAREWIESQAKTCQACSDYMDHWSEWKNPWQPDEDATLAASTTPPEPAADEPTAEPNPVAETTPAASGNSDENANVEKASDDS</sequence>
<evidence type="ECO:0000313" key="3">
    <source>
        <dbReference type="EMBL" id="MBB3208533.1"/>
    </source>
</evidence>
<dbReference type="AlphaFoldDB" id="A0A7W5E1N4"/>